<dbReference type="Pfam" id="PF00498">
    <property type="entry name" value="FHA"/>
    <property type="match status" value="1"/>
</dbReference>
<feature type="compositionally biased region" description="Pro residues" evidence="1">
    <location>
        <begin position="611"/>
        <end position="624"/>
    </location>
</feature>
<feature type="transmembrane region" description="Helical" evidence="2">
    <location>
        <begin position="648"/>
        <end position="670"/>
    </location>
</feature>
<feature type="compositionally biased region" description="Polar residues" evidence="1">
    <location>
        <begin position="587"/>
        <end position="598"/>
    </location>
</feature>
<evidence type="ECO:0000313" key="4">
    <source>
        <dbReference type="EMBL" id="KAK0754658.1"/>
    </source>
</evidence>
<dbReference type="Gene3D" id="2.60.200.20">
    <property type="match status" value="1"/>
</dbReference>
<feature type="compositionally biased region" description="Polar residues" evidence="1">
    <location>
        <begin position="15"/>
        <end position="31"/>
    </location>
</feature>
<keyword evidence="5" id="KW-1185">Reference proteome</keyword>
<feature type="compositionally biased region" description="Low complexity" evidence="1">
    <location>
        <begin position="277"/>
        <end position="286"/>
    </location>
</feature>
<accession>A0AA40FBB6</accession>
<keyword evidence="2" id="KW-0472">Membrane</keyword>
<feature type="compositionally biased region" description="Basic and acidic residues" evidence="1">
    <location>
        <begin position="570"/>
        <end position="586"/>
    </location>
</feature>
<gene>
    <name evidence="4" type="ORF">B0T18DRAFT_386498</name>
</gene>
<feature type="compositionally biased region" description="Acidic residues" evidence="1">
    <location>
        <begin position="313"/>
        <end position="351"/>
    </location>
</feature>
<dbReference type="PROSITE" id="PS50006">
    <property type="entry name" value="FHA_DOMAIN"/>
    <property type="match status" value="1"/>
</dbReference>
<dbReference type="InterPro" id="IPR000253">
    <property type="entry name" value="FHA_dom"/>
</dbReference>
<dbReference type="SUPFAM" id="SSF49879">
    <property type="entry name" value="SMAD/FHA domain"/>
    <property type="match status" value="1"/>
</dbReference>
<reference evidence="4" key="1">
    <citation type="submission" date="2023-06" db="EMBL/GenBank/DDBJ databases">
        <title>Genome-scale phylogeny and comparative genomics of the fungal order Sordariales.</title>
        <authorList>
            <consortium name="Lawrence Berkeley National Laboratory"/>
            <person name="Hensen N."/>
            <person name="Bonometti L."/>
            <person name="Westerberg I."/>
            <person name="Brannstrom I.O."/>
            <person name="Guillou S."/>
            <person name="Cros-Aarteil S."/>
            <person name="Calhoun S."/>
            <person name="Haridas S."/>
            <person name="Kuo A."/>
            <person name="Mondo S."/>
            <person name="Pangilinan J."/>
            <person name="Riley R."/>
            <person name="LaButti K."/>
            <person name="Andreopoulos B."/>
            <person name="Lipzen A."/>
            <person name="Chen C."/>
            <person name="Yanf M."/>
            <person name="Daum C."/>
            <person name="Ng V."/>
            <person name="Clum A."/>
            <person name="Steindorff A."/>
            <person name="Ohm R."/>
            <person name="Martin F."/>
            <person name="Silar P."/>
            <person name="Natvig D."/>
            <person name="Lalanne C."/>
            <person name="Gautier V."/>
            <person name="Ament-velasquez S.L."/>
            <person name="Kruys A."/>
            <person name="Hutchinson M.I."/>
            <person name="Powell A.J."/>
            <person name="Barry K."/>
            <person name="Miller A.N."/>
            <person name="Grigoriev I.V."/>
            <person name="Debuchy R."/>
            <person name="Gladieux P."/>
            <person name="Thoren M.H."/>
            <person name="Johannesson H."/>
        </authorList>
    </citation>
    <scope>NUCLEOTIDE SEQUENCE</scope>
    <source>
        <strain evidence="4">SMH3187-1</strain>
    </source>
</reference>
<feature type="compositionally biased region" description="Basic and acidic residues" evidence="1">
    <location>
        <begin position="524"/>
        <end position="536"/>
    </location>
</feature>
<protein>
    <recommendedName>
        <fullName evidence="3">FHA domain-containing protein</fullName>
    </recommendedName>
</protein>
<proteinExistence type="predicted"/>
<feature type="domain" description="FHA" evidence="3">
    <location>
        <begin position="49"/>
        <end position="110"/>
    </location>
</feature>
<comment type="caution">
    <text evidence="4">The sequence shown here is derived from an EMBL/GenBank/DDBJ whole genome shotgun (WGS) entry which is preliminary data.</text>
</comment>
<feature type="region of interest" description="Disordered" evidence="1">
    <location>
        <begin position="518"/>
        <end position="638"/>
    </location>
</feature>
<dbReference type="AlphaFoldDB" id="A0AA40FBB6"/>
<evidence type="ECO:0000256" key="1">
    <source>
        <dbReference type="SAM" id="MobiDB-lite"/>
    </source>
</evidence>
<evidence type="ECO:0000313" key="5">
    <source>
        <dbReference type="Proteomes" id="UP001172155"/>
    </source>
</evidence>
<organism evidence="4 5">
    <name type="scientific">Schizothecium vesticola</name>
    <dbReference type="NCBI Taxonomy" id="314040"/>
    <lineage>
        <taxon>Eukaryota</taxon>
        <taxon>Fungi</taxon>
        <taxon>Dikarya</taxon>
        <taxon>Ascomycota</taxon>
        <taxon>Pezizomycotina</taxon>
        <taxon>Sordariomycetes</taxon>
        <taxon>Sordariomycetidae</taxon>
        <taxon>Sordariales</taxon>
        <taxon>Schizotheciaceae</taxon>
        <taxon>Schizothecium</taxon>
    </lineage>
</organism>
<dbReference type="EMBL" id="JAUKUD010000001">
    <property type="protein sequence ID" value="KAK0754658.1"/>
    <property type="molecule type" value="Genomic_DNA"/>
</dbReference>
<feature type="region of interest" description="Disordered" evidence="1">
    <location>
        <begin position="213"/>
        <end position="393"/>
    </location>
</feature>
<keyword evidence="2" id="KW-1133">Transmembrane helix</keyword>
<feature type="compositionally biased region" description="Basic and acidic residues" evidence="1">
    <location>
        <begin position="543"/>
        <end position="556"/>
    </location>
</feature>
<evidence type="ECO:0000256" key="2">
    <source>
        <dbReference type="SAM" id="Phobius"/>
    </source>
</evidence>
<dbReference type="InterPro" id="IPR008984">
    <property type="entry name" value="SMAD_FHA_dom_sf"/>
</dbReference>
<feature type="compositionally biased region" description="Acidic residues" evidence="1">
    <location>
        <begin position="287"/>
        <end position="297"/>
    </location>
</feature>
<feature type="region of interest" description="Disordered" evidence="1">
    <location>
        <begin position="15"/>
        <end position="34"/>
    </location>
</feature>
<dbReference type="Proteomes" id="UP001172155">
    <property type="component" value="Unassembled WGS sequence"/>
</dbReference>
<evidence type="ECO:0000259" key="3">
    <source>
        <dbReference type="PROSITE" id="PS50006"/>
    </source>
</evidence>
<keyword evidence="2" id="KW-0812">Transmembrane</keyword>
<name>A0AA40FBB6_9PEZI</name>
<sequence length="674" mass="73385">MDAVASAAMPTKSASVQISLRSTEDTQQSPSDPLGSYRCFVLDEENNSIILGRSSKSQSKGCVAAKDNGWYNSAVMSREHAEIMADMEKKRVEIRDLGSLHGTYFIKQKTVTGHTEIKLQSGELHQLSDGDELQLGVSVYRSNVCFQPNSLKVGINWSDEFPTKFQVPDGSDDGSSDIEIADNFIDLTQPSRMHIDDRDVSIRNTVATRCVIDLSSSPPPSGKLDAVGYESDPDLPRRSTGLTMRQPFNLHPPITFGKSGSPGPVRTSDTEGEFIHSTCDIPSSDSIDSEDDADSTDLDAASDTGVRVTNDHDQEDDEDELEETSAPEQDEDIGWMDDETSEDGEINDDGESSMSESQNDDDCDFWGRRPEDCSPITHIPNGEKEDDTPAPSTVKSQSIVFPERSYINPHIEESHKAAAAYMQNRASSVHALCNPPGYAEFGIVSPTTHHPAPTVSTYFKPPLTWDIHVPPTAFQYSGNMMPEQGYHSQPWECFGGEGGTRPLAPPSKRTHVGISDIVEYPEMTADKAPEKRKADDISTLSPEEERWAASINEDRGVVAPMSPAPSDPLSPKEGKDAESKGTENEKTTTTLSFGSNTETEVEESKYAPDQPSHPLPEENPPPSPVTTAGAEIQRPAKRQRIRDIAERVGYAALGGVTAGAMIVGTLIYTAPTFA</sequence>